<dbReference type="NCBIfam" id="TIGR00229">
    <property type="entry name" value="sensory_box"/>
    <property type="match status" value="2"/>
</dbReference>
<evidence type="ECO:0000259" key="1">
    <source>
        <dbReference type="PROSITE" id="PS50112"/>
    </source>
</evidence>
<evidence type="ECO:0000259" key="2">
    <source>
        <dbReference type="PROSITE" id="PS50113"/>
    </source>
</evidence>
<dbReference type="Gene3D" id="3.30.70.270">
    <property type="match status" value="1"/>
</dbReference>
<gene>
    <name evidence="5" type="ORF">CK498_21430</name>
</gene>
<dbReference type="OrthoDB" id="9176779at2"/>
<dbReference type="PROSITE" id="PS50883">
    <property type="entry name" value="EAL"/>
    <property type="match status" value="1"/>
</dbReference>
<dbReference type="PROSITE" id="PS50112">
    <property type="entry name" value="PAS"/>
    <property type="match status" value="2"/>
</dbReference>
<dbReference type="Proteomes" id="UP000217771">
    <property type="component" value="Unassembled WGS sequence"/>
</dbReference>
<organism evidence="5 6">
    <name type="scientific">Halomonas salipaludis</name>
    <dbReference type="NCBI Taxonomy" id="2032625"/>
    <lineage>
        <taxon>Bacteria</taxon>
        <taxon>Pseudomonadati</taxon>
        <taxon>Pseudomonadota</taxon>
        <taxon>Gammaproteobacteria</taxon>
        <taxon>Oceanospirillales</taxon>
        <taxon>Halomonadaceae</taxon>
        <taxon>Halomonas</taxon>
    </lineage>
</organism>
<sequence>MQTPPVPGNELQRLQRLWRYTLDDRRHETALDDLTRQAAELLEAPMAMLSLVDENCQWFKSSMGILVGQTPRDISFCAHTILNNQLMEVADTLLDSRFAGNPQVTEAPFVRYYLGAPLMTRDGYAIGSLCVLDTQPRQASLLQRQLLILLAHQVMQHFEQRLDARFIDAVDHAGIGVWELNADSGDVVRSQAAFRHLGIDDDQPPLTEAAISRYHPDDQPRLRQCLNDAIERQQRFEAVLRLTTPQDHYDWVQLTGEPLAVDGVTKQVFGTIRNINRLKHAEERLQRQHQLDRVIVKAQSHFITSGDGHQAFALLLDDILALTGSEFGFIGEVFYDADDQPYLKVQSVTDIAWDKASRAMIDAAPGTLEFHSLDTLFGHALRTQQTVISNDPANDPRKGGLPPGHPPLHSFLGIPISIDGRMVAMLGLANRPEGFDAALEEFLTPLLSTTAQLVDTLRVRREHHSSQQSIARLSQVAQRTSNSVFICDANDRIEWVNEGFEKLSGYSSDETLGKRPGELLRGPATDSAANARIEAALARGEGFEEEVIHHRRDGTPYWVHIHCDALYNENGELTGFIDIQSDISERKAFEERLKLAARVYDNTQEGIMITDADHQVVDVNPACCAITGYGREEMISMHATQLGSALPGVADASTVIDQLASGKDWHGEFAGRRKNGESFPALLSVSSVYDDQGQVINYVAVFSDLTRSKRHSEELYRAANFDKLTGLANREHLAQQLQDLLDYAEGSDQSLTVCMLDLDRFGNINQSHGHQVADRLLVMLAERFKGVLKEYGKLARMGGDEFALVLPEGTQGLETLDRLRDVLAEPLILDGEPLSVTASIGISSYPQDDSDADMLLRHATQAMYQAKQRGGDCYQLFDHGQDLHIRRQREELARLTQALERGEFELHYQPQVDLATHRLVGVEALIRWRHPQRGLLSPGEFLPQLAGTELEQGIDEWVVEAALQQADAWRSDGLVLPVSVNLSPQSLVRREFLEVLAQHMRRHPHIGSGDLKIEVLESAALDDIDAAMQVMEGCQALGIELALDDFGTGYSSLSYLRNLPVDLIKIDRSFVSRMLDSDDDHAIVESVIFLADKFKRPVLAEGVESMDHAQALGALGCHLMQGYGIARPMPAGEIPAWQQAWLGAKITP</sequence>
<dbReference type="AlphaFoldDB" id="A0A2A2EQQ0"/>
<evidence type="ECO:0008006" key="7">
    <source>
        <dbReference type="Google" id="ProtNLM"/>
    </source>
</evidence>
<dbReference type="InterPro" id="IPR000160">
    <property type="entry name" value="GGDEF_dom"/>
</dbReference>
<dbReference type="InterPro" id="IPR035965">
    <property type="entry name" value="PAS-like_dom_sf"/>
</dbReference>
<dbReference type="SUPFAM" id="SSF55073">
    <property type="entry name" value="Nucleotide cyclase"/>
    <property type="match status" value="1"/>
</dbReference>
<dbReference type="InterPro" id="IPR035919">
    <property type="entry name" value="EAL_sf"/>
</dbReference>
<dbReference type="EMBL" id="NSKB01000009">
    <property type="protein sequence ID" value="PAU74687.1"/>
    <property type="molecule type" value="Genomic_DNA"/>
</dbReference>
<dbReference type="SMART" id="SM00052">
    <property type="entry name" value="EAL"/>
    <property type="match status" value="1"/>
</dbReference>
<feature type="domain" description="PAS" evidence="1">
    <location>
        <begin position="592"/>
        <end position="636"/>
    </location>
</feature>
<feature type="domain" description="EAL" evidence="3">
    <location>
        <begin position="888"/>
        <end position="1142"/>
    </location>
</feature>
<feature type="domain" description="PAS" evidence="1">
    <location>
        <begin position="469"/>
        <end position="540"/>
    </location>
</feature>
<comment type="caution">
    <text evidence="5">The sequence shown here is derived from an EMBL/GenBank/DDBJ whole genome shotgun (WGS) entry which is preliminary data.</text>
</comment>
<dbReference type="InterPro" id="IPR052155">
    <property type="entry name" value="Biofilm_reg_signaling"/>
</dbReference>
<dbReference type="SUPFAM" id="SSF55781">
    <property type="entry name" value="GAF domain-like"/>
    <property type="match status" value="2"/>
</dbReference>
<evidence type="ECO:0000313" key="6">
    <source>
        <dbReference type="Proteomes" id="UP000217771"/>
    </source>
</evidence>
<dbReference type="Gene3D" id="3.30.450.40">
    <property type="match status" value="2"/>
</dbReference>
<dbReference type="PANTHER" id="PTHR44757:SF2">
    <property type="entry name" value="BIOFILM ARCHITECTURE MAINTENANCE PROTEIN MBAA"/>
    <property type="match status" value="1"/>
</dbReference>
<feature type="domain" description="PAC" evidence="2">
    <location>
        <begin position="541"/>
        <end position="595"/>
    </location>
</feature>
<dbReference type="RefSeq" id="WP_095622896.1">
    <property type="nucleotide sequence ID" value="NZ_NSKB01000009.1"/>
</dbReference>
<keyword evidence="6" id="KW-1185">Reference proteome</keyword>
<dbReference type="Pfam" id="PF13426">
    <property type="entry name" value="PAS_9"/>
    <property type="match status" value="2"/>
</dbReference>
<dbReference type="Gene3D" id="3.20.20.450">
    <property type="entry name" value="EAL domain"/>
    <property type="match status" value="1"/>
</dbReference>
<protein>
    <recommendedName>
        <fullName evidence="7">PAS domain S-box-containing protein/diguanylate cyclase (GGDEF)-like protein</fullName>
    </recommendedName>
</protein>
<dbReference type="SUPFAM" id="SSF55785">
    <property type="entry name" value="PYP-like sensor domain (PAS domain)"/>
    <property type="match status" value="3"/>
</dbReference>
<accession>A0A2A2EQQ0</accession>
<feature type="domain" description="PAC" evidence="2">
    <location>
        <begin position="665"/>
        <end position="717"/>
    </location>
</feature>
<feature type="domain" description="GGDEF" evidence="4">
    <location>
        <begin position="749"/>
        <end position="879"/>
    </location>
</feature>
<name>A0A2A2EQQ0_9GAMM</name>
<dbReference type="PROSITE" id="PS50887">
    <property type="entry name" value="GGDEF"/>
    <property type="match status" value="1"/>
</dbReference>
<dbReference type="PANTHER" id="PTHR44757">
    <property type="entry name" value="DIGUANYLATE CYCLASE DGCP"/>
    <property type="match status" value="1"/>
</dbReference>
<dbReference type="InterPro" id="IPR013655">
    <property type="entry name" value="PAS_fold_3"/>
</dbReference>
<dbReference type="PROSITE" id="PS50113">
    <property type="entry name" value="PAC"/>
    <property type="match status" value="2"/>
</dbReference>
<dbReference type="Gene3D" id="3.30.450.20">
    <property type="entry name" value="PAS domain"/>
    <property type="match status" value="3"/>
</dbReference>
<dbReference type="SMART" id="SM00267">
    <property type="entry name" value="GGDEF"/>
    <property type="match status" value="1"/>
</dbReference>
<dbReference type="Pfam" id="PF13185">
    <property type="entry name" value="GAF_2"/>
    <property type="match status" value="1"/>
</dbReference>
<dbReference type="Pfam" id="PF00563">
    <property type="entry name" value="EAL"/>
    <property type="match status" value="1"/>
</dbReference>
<dbReference type="SMART" id="SM00065">
    <property type="entry name" value="GAF"/>
    <property type="match status" value="2"/>
</dbReference>
<dbReference type="Pfam" id="PF00990">
    <property type="entry name" value="GGDEF"/>
    <property type="match status" value="1"/>
</dbReference>
<proteinExistence type="predicted"/>
<dbReference type="InterPro" id="IPR001633">
    <property type="entry name" value="EAL_dom"/>
</dbReference>
<dbReference type="InterPro" id="IPR001610">
    <property type="entry name" value="PAC"/>
</dbReference>
<evidence type="ECO:0000313" key="5">
    <source>
        <dbReference type="EMBL" id="PAU74687.1"/>
    </source>
</evidence>
<dbReference type="Pfam" id="PF01590">
    <property type="entry name" value="GAF"/>
    <property type="match status" value="1"/>
</dbReference>
<dbReference type="InterPro" id="IPR029787">
    <property type="entry name" value="Nucleotide_cyclase"/>
</dbReference>
<dbReference type="SUPFAM" id="SSF141868">
    <property type="entry name" value="EAL domain-like"/>
    <property type="match status" value="1"/>
</dbReference>
<dbReference type="CDD" id="cd00130">
    <property type="entry name" value="PAS"/>
    <property type="match status" value="3"/>
</dbReference>
<evidence type="ECO:0000259" key="4">
    <source>
        <dbReference type="PROSITE" id="PS50887"/>
    </source>
</evidence>
<dbReference type="CDD" id="cd01948">
    <property type="entry name" value="EAL"/>
    <property type="match status" value="1"/>
</dbReference>
<dbReference type="SMART" id="SM00086">
    <property type="entry name" value="PAC"/>
    <property type="match status" value="3"/>
</dbReference>
<reference evidence="5 6" key="1">
    <citation type="submission" date="2017-08" db="EMBL/GenBank/DDBJ databases">
        <title>Halomonas alkalisoli sp. nov., isolated from saline alkaline soil.</title>
        <authorList>
            <person name="Wang D."/>
            <person name="Zhang G."/>
        </authorList>
    </citation>
    <scope>NUCLEOTIDE SEQUENCE [LARGE SCALE GENOMIC DNA]</scope>
    <source>
        <strain evidence="5 6">WRN001</strain>
    </source>
</reference>
<dbReference type="NCBIfam" id="TIGR00254">
    <property type="entry name" value="GGDEF"/>
    <property type="match status" value="1"/>
</dbReference>
<dbReference type="InterPro" id="IPR003018">
    <property type="entry name" value="GAF"/>
</dbReference>
<dbReference type="SMART" id="SM00091">
    <property type="entry name" value="PAS"/>
    <property type="match status" value="3"/>
</dbReference>
<dbReference type="InterPro" id="IPR000014">
    <property type="entry name" value="PAS"/>
</dbReference>
<evidence type="ECO:0000259" key="3">
    <source>
        <dbReference type="PROSITE" id="PS50883"/>
    </source>
</evidence>
<dbReference type="InterPro" id="IPR029016">
    <property type="entry name" value="GAF-like_dom_sf"/>
</dbReference>
<dbReference type="InterPro" id="IPR043128">
    <property type="entry name" value="Rev_trsase/Diguanyl_cyclase"/>
</dbReference>
<dbReference type="InterPro" id="IPR000700">
    <property type="entry name" value="PAS-assoc_C"/>
</dbReference>
<dbReference type="CDD" id="cd01949">
    <property type="entry name" value="GGDEF"/>
    <property type="match status" value="1"/>
</dbReference>
<dbReference type="Pfam" id="PF08447">
    <property type="entry name" value="PAS_3"/>
    <property type="match status" value="1"/>
</dbReference>